<dbReference type="EMBL" id="CP011971">
    <property type="protein sequence ID" value="AMN47324.1"/>
    <property type="molecule type" value="Genomic_DNA"/>
</dbReference>
<evidence type="ECO:0000313" key="8">
    <source>
        <dbReference type="Proteomes" id="UP000070250"/>
    </source>
</evidence>
<evidence type="ECO:0000256" key="3">
    <source>
        <dbReference type="ARBA" id="ARBA00023235"/>
    </source>
</evidence>
<feature type="region of interest" description="Disordered" evidence="5">
    <location>
        <begin position="1"/>
        <end position="20"/>
    </location>
</feature>
<name>A0A127FA80_STEDE</name>
<dbReference type="AlphaFoldDB" id="A0A127FA80"/>
<dbReference type="GO" id="GO:0003723">
    <property type="term" value="F:RNA binding"/>
    <property type="evidence" value="ECO:0007669"/>
    <property type="project" value="InterPro"/>
</dbReference>
<dbReference type="GO" id="GO:0160150">
    <property type="term" value="F:tRNA pseudouridine(13) synthase activity"/>
    <property type="evidence" value="ECO:0007669"/>
    <property type="project" value="UniProtKB-EC"/>
</dbReference>
<dbReference type="InterPro" id="IPR043165">
    <property type="entry name" value="TruD_insert_sf"/>
</dbReference>
<gene>
    <name evidence="4" type="primary">truD</name>
    <name evidence="7" type="ORF">ACG33_09495</name>
</gene>
<feature type="domain" description="TRUD" evidence="6">
    <location>
        <begin position="163"/>
        <end position="309"/>
    </location>
</feature>
<evidence type="ECO:0000256" key="5">
    <source>
        <dbReference type="SAM" id="MobiDB-lite"/>
    </source>
</evidence>
<dbReference type="InterPro" id="IPR042214">
    <property type="entry name" value="TruD_catalytic"/>
</dbReference>
<comment type="similarity">
    <text evidence="1 4">Belongs to the pseudouridine synthase TruD family.</text>
</comment>
<keyword evidence="3 4" id="KW-0413">Isomerase</keyword>
<keyword evidence="8" id="KW-1185">Reference proteome</keyword>
<evidence type="ECO:0000256" key="1">
    <source>
        <dbReference type="ARBA" id="ARBA00007953"/>
    </source>
</evidence>
<evidence type="ECO:0000256" key="2">
    <source>
        <dbReference type="ARBA" id="ARBA00022694"/>
    </source>
</evidence>
<dbReference type="InterPro" id="IPR011760">
    <property type="entry name" value="PsdUridine_synth_TruD_insert"/>
</dbReference>
<protein>
    <recommendedName>
        <fullName evidence="4">tRNA pseudouridine synthase D</fullName>
        <ecNumber evidence="4">5.4.99.27</ecNumber>
    </recommendedName>
    <alternativeName>
        <fullName evidence="4">tRNA pseudouridine(13) synthase</fullName>
    </alternativeName>
    <alternativeName>
        <fullName evidence="4">tRNA pseudouridylate synthase D</fullName>
    </alternativeName>
    <alternativeName>
        <fullName evidence="4">tRNA-uridine isomerase D</fullName>
    </alternativeName>
</protein>
<evidence type="ECO:0000259" key="6">
    <source>
        <dbReference type="PROSITE" id="PS50984"/>
    </source>
</evidence>
<dbReference type="PROSITE" id="PS50984">
    <property type="entry name" value="TRUD"/>
    <property type="match status" value="1"/>
</dbReference>
<dbReference type="OrthoDB" id="1550679at2"/>
<comment type="function">
    <text evidence="4">Responsible for synthesis of pseudouridine from uracil-13 in transfer RNAs.</text>
</comment>
<dbReference type="InterPro" id="IPR050170">
    <property type="entry name" value="TruD_pseudoU_synthase"/>
</dbReference>
<dbReference type="RefSeq" id="WP_066920686.1">
    <property type="nucleotide sequence ID" value="NZ_CP011971.1"/>
</dbReference>
<dbReference type="GO" id="GO:0031119">
    <property type="term" value="P:tRNA pseudouridine synthesis"/>
    <property type="evidence" value="ECO:0007669"/>
    <property type="project" value="UniProtKB-UniRule"/>
</dbReference>
<dbReference type="PANTHER" id="PTHR47811">
    <property type="entry name" value="TRNA PSEUDOURIDINE SYNTHASE D"/>
    <property type="match status" value="1"/>
</dbReference>
<comment type="catalytic activity">
    <reaction evidence="4">
        <text>uridine(13) in tRNA = pseudouridine(13) in tRNA</text>
        <dbReference type="Rhea" id="RHEA:42540"/>
        <dbReference type="Rhea" id="RHEA-COMP:10105"/>
        <dbReference type="Rhea" id="RHEA-COMP:10106"/>
        <dbReference type="ChEBI" id="CHEBI:65314"/>
        <dbReference type="ChEBI" id="CHEBI:65315"/>
        <dbReference type="EC" id="5.4.99.27"/>
    </reaction>
</comment>
<dbReference type="InterPro" id="IPR001656">
    <property type="entry name" value="PsdUridine_synth_TruD"/>
</dbReference>
<dbReference type="PATRIC" id="fig|465721.4.peg.2018"/>
<dbReference type="STRING" id="465721.ACG33_09495"/>
<evidence type="ECO:0000256" key="4">
    <source>
        <dbReference type="HAMAP-Rule" id="MF_01082"/>
    </source>
</evidence>
<dbReference type="Proteomes" id="UP000070250">
    <property type="component" value="Chromosome"/>
</dbReference>
<dbReference type="Pfam" id="PF01142">
    <property type="entry name" value="TruD"/>
    <property type="match status" value="2"/>
</dbReference>
<dbReference type="Gene3D" id="3.30.2350.20">
    <property type="entry name" value="TruD, catalytic domain"/>
    <property type="match status" value="1"/>
</dbReference>
<dbReference type="HAMAP" id="MF_01082">
    <property type="entry name" value="TruD"/>
    <property type="match status" value="1"/>
</dbReference>
<keyword evidence="2 4" id="KW-0819">tRNA processing</keyword>
<proteinExistence type="inferred from homology"/>
<dbReference type="InterPro" id="IPR020103">
    <property type="entry name" value="PsdUridine_synth_cat_dom_sf"/>
</dbReference>
<feature type="active site" description="Nucleophile" evidence="4">
    <location>
        <position position="83"/>
    </location>
</feature>
<dbReference type="Gene3D" id="3.30.2340.10">
    <property type="entry name" value="TruD, insertion domain"/>
    <property type="match status" value="1"/>
</dbReference>
<organism evidence="7 8">
    <name type="scientific">Steroidobacter denitrificans</name>
    <dbReference type="NCBI Taxonomy" id="465721"/>
    <lineage>
        <taxon>Bacteria</taxon>
        <taxon>Pseudomonadati</taxon>
        <taxon>Pseudomonadota</taxon>
        <taxon>Gammaproteobacteria</taxon>
        <taxon>Steroidobacterales</taxon>
        <taxon>Steroidobacteraceae</taxon>
        <taxon>Steroidobacter</taxon>
    </lineage>
</organism>
<evidence type="ECO:0000313" key="7">
    <source>
        <dbReference type="EMBL" id="AMN47324.1"/>
    </source>
</evidence>
<dbReference type="KEGG" id="sdf:ACG33_09495"/>
<dbReference type="EC" id="5.4.99.27" evidence="4"/>
<reference evidence="7 8" key="1">
    <citation type="submission" date="2015-06" db="EMBL/GenBank/DDBJ databases">
        <title>A Comprehensive Approach to Explore the Metabolic and Phylogenetic Diversity of Bacterial Steroid Degradation in the Environment: Testosterone as an Example.</title>
        <authorList>
            <person name="Yang F.-C."/>
            <person name="Chen Y.-L."/>
            <person name="Yu C.-P."/>
            <person name="Tang S.-L."/>
            <person name="Wang P.-H."/>
            <person name="Ismail W."/>
            <person name="Wang C.-H."/>
            <person name="Yang C.-Y."/>
            <person name="Chiang Y.-R."/>
        </authorList>
    </citation>
    <scope>NUCLEOTIDE SEQUENCE [LARGE SCALE GENOMIC DNA]</scope>
    <source>
        <strain evidence="7 8">DSM 18526</strain>
    </source>
</reference>
<dbReference type="SUPFAM" id="SSF55120">
    <property type="entry name" value="Pseudouridine synthase"/>
    <property type="match status" value="1"/>
</dbReference>
<sequence>MIEPESLSHLPRAHGGPAGRARLRTVPEDFVVREWLGFEADGEGDHLLLKLRKRGANTLWVAKQLARIAKIHVRDVGFAGLKDRDAVAEQSFTVPARSAIGRDDIQEWLAVSGEGFEVIAVARQRRKLRRGALRGNEFEILVRDFAGDAALLEARLRTIALEGIPNYFGPQRFGHAGQNLKLAQAWFAGEAVPRDRTQRGFALSAARAAIFNAVLAQRVAEGSWNRLCDGDIAGLDGSASIFAVPVVDEVLRERCRQLDIHPTGPLWGAERGAPEPMPSLERQVAALYPILAQGLAREGMEAQRRTLRARVGELTWSITAARCDTAGDPAADMQVTDTQTTKTQIRLAFRLPRGAFATAVMHELLDNAFIQDMPEDQE</sequence>
<accession>A0A127FA80</accession>
<dbReference type="GO" id="GO:0005829">
    <property type="term" value="C:cytosol"/>
    <property type="evidence" value="ECO:0007669"/>
    <property type="project" value="TreeGrafter"/>
</dbReference>
<dbReference type="PANTHER" id="PTHR47811:SF1">
    <property type="entry name" value="TRNA PSEUDOURIDINE SYNTHASE D"/>
    <property type="match status" value="1"/>
</dbReference>